<dbReference type="InterPro" id="IPR018060">
    <property type="entry name" value="HTH_AraC"/>
</dbReference>
<dbReference type="PANTHER" id="PTHR43280">
    <property type="entry name" value="ARAC-FAMILY TRANSCRIPTIONAL REGULATOR"/>
    <property type="match status" value="1"/>
</dbReference>
<dbReference type="SMART" id="SM00342">
    <property type="entry name" value="HTH_ARAC"/>
    <property type="match status" value="1"/>
</dbReference>
<evidence type="ECO:0000256" key="3">
    <source>
        <dbReference type="ARBA" id="ARBA00023163"/>
    </source>
</evidence>
<dbReference type="PANTHER" id="PTHR43280:SF2">
    <property type="entry name" value="HTH-TYPE TRANSCRIPTIONAL REGULATOR EXSA"/>
    <property type="match status" value="1"/>
</dbReference>
<gene>
    <name evidence="5" type="ORF">CKF48_21545</name>
</gene>
<dbReference type="AlphaFoldDB" id="A0A248TPQ6"/>
<protein>
    <recommendedName>
        <fullName evidence="4">HTH araC/xylS-type domain-containing protein</fullName>
    </recommendedName>
</protein>
<keyword evidence="2" id="KW-0238">DNA-binding</keyword>
<dbReference type="EMBL" id="CP022983">
    <property type="protein sequence ID" value="ASV70125.1"/>
    <property type="molecule type" value="Genomic_DNA"/>
</dbReference>
<dbReference type="InterPro" id="IPR018062">
    <property type="entry name" value="HTH_AraC-typ_CS"/>
</dbReference>
<dbReference type="Pfam" id="PF12833">
    <property type="entry name" value="HTH_18"/>
    <property type="match status" value="1"/>
</dbReference>
<keyword evidence="1" id="KW-0805">Transcription regulation</keyword>
<accession>A0A248TPQ6</accession>
<evidence type="ECO:0000256" key="2">
    <source>
        <dbReference type="ARBA" id="ARBA00023125"/>
    </source>
</evidence>
<evidence type="ECO:0000259" key="4">
    <source>
        <dbReference type="PROSITE" id="PS01124"/>
    </source>
</evidence>
<evidence type="ECO:0000256" key="1">
    <source>
        <dbReference type="ARBA" id="ARBA00023015"/>
    </source>
</evidence>
<reference evidence="5 6" key="1">
    <citation type="submission" date="2017-08" db="EMBL/GenBank/DDBJ databases">
        <title>Complete Genome Sequence of Bacillus kochii Oregon-R-modENCODE STRAIN BDGP4, isolated from Drosophila melanogaster gut.</title>
        <authorList>
            <person name="Wan K.H."/>
            <person name="Yu C."/>
            <person name="Park S."/>
            <person name="Hammonds A.S."/>
            <person name="Booth B.W."/>
            <person name="Celniker S.E."/>
        </authorList>
    </citation>
    <scope>NUCLEOTIDE SEQUENCE [LARGE SCALE GENOMIC DNA]</scope>
    <source>
        <strain evidence="5 6">BDGP4</strain>
    </source>
</reference>
<keyword evidence="6" id="KW-1185">Reference proteome</keyword>
<sequence>MTLEEDYQQPMFRLFLENSYTQLAILLLKHTIHTNNHQLPTEHYQTVAPAIYKVTSSLKEAYQSPWTLKDMATIIDWDVYYFSHYFKEIVGVSPYSWLQIYRLQRSLFSLKQNDTTILDTALNAGFSSIAVYNRLFKRVYGISPRTFRNNFTK</sequence>
<dbReference type="PROSITE" id="PS01124">
    <property type="entry name" value="HTH_ARAC_FAMILY_2"/>
    <property type="match status" value="1"/>
</dbReference>
<feature type="domain" description="HTH araC/xylS-type" evidence="4">
    <location>
        <begin position="52"/>
        <end position="150"/>
    </location>
</feature>
<dbReference type="GO" id="GO:0003700">
    <property type="term" value="F:DNA-binding transcription factor activity"/>
    <property type="evidence" value="ECO:0007669"/>
    <property type="project" value="InterPro"/>
</dbReference>
<dbReference type="KEGG" id="bko:CKF48_21545"/>
<dbReference type="PROSITE" id="PS00041">
    <property type="entry name" value="HTH_ARAC_FAMILY_1"/>
    <property type="match status" value="1"/>
</dbReference>
<evidence type="ECO:0000313" key="6">
    <source>
        <dbReference type="Proteomes" id="UP000215137"/>
    </source>
</evidence>
<organism evidence="5 6">
    <name type="scientific">Cytobacillus kochii</name>
    <dbReference type="NCBI Taxonomy" id="859143"/>
    <lineage>
        <taxon>Bacteria</taxon>
        <taxon>Bacillati</taxon>
        <taxon>Bacillota</taxon>
        <taxon>Bacilli</taxon>
        <taxon>Bacillales</taxon>
        <taxon>Bacillaceae</taxon>
        <taxon>Cytobacillus</taxon>
    </lineage>
</organism>
<dbReference type="Gene3D" id="1.10.10.60">
    <property type="entry name" value="Homeodomain-like"/>
    <property type="match status" value="2"/>
</dbReference>
<evidence type="ECO:0000313" key="5">
    <source>
        <dbReference type="EMBL" id="ASV70125.1"/>
    </source>
</evidence>
<dbReference type="OrthoDB" id="5337216at2"/>
<dbReference type="SUPFAM" id="SSF46689">
    <property type="entry name" value="Homeodomain-like"/>
    <property type="match status" value="2"/>
</dbReference>
<dbReference type="InterPro" id="IPR009057">
    <property type="entry name" value="Homeodomain-like_sf"/>
</dbReference>
<keyword evidence="3" id="KW-0804">Transcription</keyword>
<dbReference type="GO" id="GO:0043565">
    <property type="term" value="F:sequence-specific DNA binding"/>
    <property type="evidence" value="ECO:0007669"/>
    <property type="project" value="InterPro"/>
</dbReference>
<dbReference type="Proteomes" id="UP000215137">
    <property type="component" value="Chromosome"/>
</dbReference>
<proteinExistence type="predicted"/>
<name>A0A248TPQ6_9BACI</name>